<name>A0A439DH09_9PEZI</name>
<gene>
    <name evidence="3" type="ORF">EKO27_g1417</name>
</gene>
<organism evidence="3 4">
    <name type="scientific">Xylaria grammica</name>
    <dbReference type="NCBI Taxonomy" id="363999"/>
    <lineage>
        <taxon>Eukaryota</taxon>
        <taxon>Fungi</taxon>
        <taxon>Dikarya</taxon>
        <taxon>Ascomycota</taxon>
        <taxon>Pezizomycotina</taxon>
        <taxon>Sordariomycetes</taxon>
        <taxon>Xylariomycetidae</taxon>
        <taxon>Xylariales</taxon>
        <taxon>Xylariaceae</taxon>
        <taxon>Xylaria</taxon>
    </lineage>
</organism>
<evidence type="ECO:0000256" key="1">
    <source>
        <dbReference type="ARBA" id="ARBA00005986"/>
    </source>
</evidence>
<dbReference type="GO" id="GO:0016491">
    <property type="term" value="F:oxidoreductase activity"/>
    <property type="evidence" value="ECO:0007669"/>
    <property type="project" value="InterPro"/>
</dbReference>
<dbReference type="Gene3D" id="3.30.70.100">
    <property type="match status" value="1"/>
</dbReference>
<accession>A0A439DH09</accession>
<dbReference type="AlphaFoldDB" id="A0A439DH09"/>
<dbReference type="InterPro" id="IPR011008">
    <property type="entry name" value="Dimeric_a/b-barrel"/>
</dbReference>
<dbReference type="STRING" id="363999.A0A439DH09"/>
<sequence>MPYTTLVFLSRKPGTTPEEFRNYYAGSHMPWFRELAGSHFPVRHIQRYIHRTEGPINYGNTQRNPSTPATIFFGSQAEFDYDVVVTLEYKDAAHFEASYKFIQQPDIAAKVAADEERFLDRGQTRCVVLGEIIEMTAP</sequence>
<protein>
    <recommendedName>
        <fullName evidence="2">EthD domain-containing protein</fullName>
    </recommendedName>
</protein>
<evidence type="ECO:0000313" key="3">
    <source>
        <dbReference type="EMBL" id="RWA13687.1"/>
    </source>
</evidence>
<evidence type="ECO:0000313" key="4">
    <source>
        <dbReference type="Proteomes" id="UP000286045"/>
    </source>
</evidence>
<reference evidence="3 4" key="1">
    <citation type="submission" date="2018-12" db="EMBL/GenBank/DDBJ databases">
        <title>Draft genome sequence of Xylaria grammica IHI A82.</title>
        <authorList>
            <person name="Buettner E."/>
            <person name="Kellner H."/>
        </authorList>
    </citation>
    <scope>NUCLEOTIDE SEQUENCE [LARGE SCALE GENOMIC DNA]</scope>
    <source>
        <strain evidence="3 4">IHI A82</strain>
    </source>
</reference>
<dbReference type="Pfam" id="PF07110">
    <property type="entry name" value="EthD"/>
    <property type="match status" value="1"/>
</dbReference>
<dbReference type="InterPro" id="IPR009799">
    <property type="entry name" value="EthD_dom"/>
</dbReference>
<dbReference type="SUPFAM" id="SSF54909">
    <property type="entry name" value="Dimeric alpha+beta barrel"/>
    <property type="match status" value="1"/>
</dbReference>
<proteinExistence type="inferred from homology"/>
<dbReference type="EMBL" id="RYZI01000021">
    <property type="protein sequence ID" value="RWA13687.1"/>
    <property type="molecule type" value="Genomic_DNA"/>
</dbReference>
<comment type="similarity">
    <text evidence="1">Belongs to the tpcK family.</text>
</comment>
<dbReference type="Proteomes" id="UP000286045">
    <property type="component" value="Unassembled WGS sequence"/>
</dbReference>
<comment type="caution">
    <text evidence="3">The sequence shown here is derived from an EMBL/GenBank/DDBJ whole genome shotgun (WGS) entry which is preliminary data.</text>
</comment>
<keyword evidence="4" id="KW-1185">Reference proteome</keyword>
<evidence type="ECO:0000259" key="2">
    <source>
        <dbReference type="Pfam" id="PF07110"/>
    </source>
</evidence>
<feature type="domain" description="EthD" evidence="2">
    <location>
        <begin position="12"/>
        <end position="121"/>
    </location>
</feature>